<dbReference type="FunFam" id="3.10.290.10:FF:000003">
    <property type="entry name" value="Pseudouridine synthase"/>
    <property type="match status" value="1"/>
</dbReference>
<evidence type="ECO:0000256" key="4">
    <source>
        <dbReference type="PROSITE-ProRule" id="PRU00182"/>
    </source>
</evidence>
<dbReference type="CDD" id="cd00165">
    <property type="entry name" value="S4"/>
    <property type="match status" value="1"/>
</dbReference>
<dbReference type="AlphaFoldDB" id="A0A5N1GLJ4"/>
<sequence>MERLQKVIAHAGVASRRQAEKLITAGRVKVNGETVVELGTEVSRHDRVEVDEVPIYKEEPKYFVLNKPTGVISAVEDDRGRPCVTDYFPEVEERIYPIGRLDYNTSGLLLLTNDGEFANLLMHPSHEVAKGYIAKVNGIPSREDLRRLEKGVVIDRKKTAPAKTRLIKLEEAKDYAVVEIVIHEGRNRQVRKMFDAIGHSVQKLRRDFYGNVYLDDLRPGQSRVLLPFEVQELKALAEQGKEK</sequence>
<dbReference type="RefSeq" id="WP_150983089.1">
    <property type="nucleotide sequence ID" value="NZ_VYWO01000003.1"/>
</dbReference>
<dbReference type="OrthoDB" id="9807213at2"/>
<dbReference type="PANTHER" id="PTHR47683:SF2">
    <property type="entry name" value="RNA-BINDING S4 DOMAIN-CONTAINING PROTEIN"/>
    <property type="match status" value="1"/>
</dbReference>
<dbReference type="SUPFAM" id="SSF55120">
    <property type="entry name" value="Pseudouridine synthase"/>
    <property type="match status" value="1"/>
</dbReference>
<dbReference type="InterPro" id="IPR006145">
    <property type="entry name" value="PsdUridine_synth_RsuA/RluA"/>
</dbReference>
<dbReference type="InterPro" id="IPR020094">
    <property type="entry name" value="TruA/RsuA/RluB/E/F_N"/>
</dbReference>
<gene>
    <name evidence="7" type="ORF">F6I03_06340</name>
</gene>
<dbReference type="InterPro" id="IPR042092">
    <property type="entry name" value="PsdUridine_s_RsuA/RluB/E/F_cat"/>
</dbReference>
<evidence type="ECO:0000256" key="3">
    <source>
        <dbReference type="ARBA" id="ARBA00023235"/>
    </source>
</evidence>
<accession>A0A5N1GLJ4</accession>
<evidence type="ECO:0000256" key="2">
    <source>
        <dbReference type="ARBA" id="ARBA00022884"/>
    </source>
</evidence>
<dbReference type="CDD" id="cd02870">
    <property type="entry name" value="PseudoU_synth_RsuA_like"/>
    <property type="match status" value="1"/>
</dbReference>
<dbReference type="InterPro" id="IPR036986">
    <property type="entry name" value="S4_RNA-bd_sf"/>
</dbReference>
<evidence type="ECO:0000256" key="5">
    <source>
        <dbReference type="RuleBase" id="RU003887"/>
    </source>
</evidence>
<dbReference type="PROSITE" id="PS50889">
    <property type="entry name" value="S4"/>
    <property type="match status" value="1"/>
</dbReference>
<dbReference type="Gene3D" id="3.10.290.10">
    <property type="entry name" value="RNA-binding S4 domain"/>
    <property type="match status" value="1"/>
</dbReference>
<keyword evidence="3 5" id="KW-0413">Isomerase</keyword>
<keyword evidence="2 4" id="KW-0694">RNA-binding</keyword>
<evidence type="ECO:0000313" key="8">
    <source>
        <dbReference type="Proteomes" id="UP000327148"/>
    </source>
</evidence>
<comment type="caution">
    <text evidence="7">The sequence shown here is derived from an EMBL/GenBank/DDBJ whole genome shotgun (WGS) entry which is preliminary data.</text>
</comment>
<comment type="similarity">
    <text evidence="1 5">Belongs to the pseudouridine synthase RsuA family.</text>
</comment>
<dbReference type="GO" id="GO:0003723">
    <property type="term" value="F:RNA binding"/>
    <property type="evidence" value="ECO:0007669"/>
    <property type="project" value="UniProtKB-KW"/>
</dbReference>
<dbReference type="FunFam" id="3.30.70.1560:FF:000001">
    <property type="entry name" value="Pseudouridine synthase"/>
    <property type="match status" value="1"/>
</dbReference>
<evidence type="ECO:0000256" key="1">
    <source>
        <dbReference type="ARBA" id="ARBA00008348"/>
    </source>
</evidence>
<dbReference type="GO" id="GO:0000455">
    <property type="term" value="P:enzyme-directed rRNA pseudouridine synthesis"/>
    <property type="evidence" value="ECO:0007669"/>
    <property type="project" value="UniProtKB-ARBA"/>
</dbReference>
<dbReference type="InterPro" id="IPR002942">
    <property type="entry name" value="S4_RNA-bd"/>
</dbReference>
<dbReference type="PROSITE" id="PS01149">
    <property type="entry name" value="PSI_RSU"/>
    <property type="match status" value="1"/>
</dbReference>
<name>A0A5N1GLJ4_9LACT</name>
<dbReference type="InterPro" id="IPR050343">
    <property type="entry name" value="RsuA_PseudoU_synthase"/>
</dbReference>
<dbReference type="InterPro" id="IPR020103">
    <property type="entry name" value="PsdUridine_synth_cat_dom_sf"/>
</dbReference>
<dbReference type="Proteomes" id="UP000327148">
    <property type="component" value="Unassembled WGS sequence"/>
</dbReference>
<dbReference type="GO" id="GO:0005829">
    <property type="term" value="C:cytosol"/>
    <property type="evidence" value="ECO:0007669"/>
    <property type="project" value="UniProtKB-ARBA"/>
</dbReference>
<evidence type="ECO:0000313" key="7">
    <source>
        <dbReference type="EMBL" id="KAA9300921.1"/>
    </source>
</evidence>
<dbReference type="NCBIfam" id="TIGR00093">
    <property type="entry name" value="pseudouridine synthase"/>
    <property type="match status" value="1"/>
</dbReference>
<dbReference type="InterPro" id="IPR018496">
    <property type="entry name" value="PsdUridine_synth_RsuA/RluB_CS"/>
</dbReference>
<dbReference type="InterPro" id="IPR000748">
    <property type="entry name" value="PsdUridine_synth_RsuA/RluB/E/F"/>
</dbReference>
<proteinExistence type="inferred from homology"/>
<dbReference type="Pfam" id="PF01479">
    <property type="entry name" value="S4"/>
    <property type="match status" value="1"/>
</dbReference>
<organism evidence="7 8">
    <name type="scientific">Aerococcus sanguinicola</name>
    <dbReference type="NCBI Taxonomy" id="119206"/>
    <lineage>
        <taxon>Bacteria</taxon>
        <taxon>Bacillati</taxon>
        <taxon>Bacillota</taxon>
        <taxon>Bacilli</taxon>
        <taxon>Lactobacillales</taxon>
        <taxon>Aerococcaceae</taxon>
        <taxon>Aerococcus</taxon>
    </lineage>
</organism>
<dbReference type="Pfam" id="PF00849">
    <property type="entry name" value="PseudoU_synth_2"/>
    <property type="match status" value="1"/>
</dbReference>
<protein>
    <recommendedName>
        <fullName evidence="5">Pseudouridine synthase</fullName>
        <ecNumber evidence="5">5.4.99.-</ecNumber>
    </recommendedName>
</protein>
<feature type="domain" description="RNA-binding S4" evidence="6">
    <location>
        <begin position="2"/>
        <end position="59"/>
    </location>
</feature>
<dbReference type="PANTHER" id="PTHR47683">
    <property type="entry name" value="PSEUDOURIDINE SYNTHASE FAMILY PROTEIN-RELATED"/>
    <property type="match status" value="1"/>
</dbReference>
<dbReference type="Gene3D" id="3.30.70.1560">
    <property type="entry name" value="Alpha-L RNA-binding motif"/>
    <property type="match status" value="1"/>
</dbReference>
<dbReference type="EC" id="5.4.99.-" evidence="5"/>
<reference evidence="7 8" key="1">
    <citation type="submission" date="2019-09" db="EMBL/GenBank/DDBJ databases">
        <title>Draft genome sequence assemblies of isolates from the urinary tract.</title>
        <authorList>
            <person name="Mores C.R."/>
            <person name="Putonti C."/>
            <person name="Wolfe A.J."/>
        </authorList>
    </citation>
    <scope>NUCLEOTIDE SEQUENCE [LARGE SCALE GENOMIC DNA]</scope>
    <source>
        <strain evidence="7 8">UMB623</strain>
    </source>
</reference>
<dbReference type="EMBL" id="VYWO01000003">
    <property type="protein sequence ID" value="KAA9300921.1"/>
    <property type="molecule type" value="Genomic_DNA"/>
</dbReference>
<dbReference type="Gene3D" id="3.30.70.580">
    <property type="entry name" value="Pseudouridine synthase I, catalytic domain, N-terminal subdomain"/>
    <property type="match status" value="1"/>
</dbReference>
<evidence type="ECO:0000259" key="6">
    <source>
        <dbReference type="SMART" id="SM00363"/>
    </source>
</evidence>
<dbReference type="SUPFAM" id="SSF55174">
    <property type="entry name" value="Alpha-L RNA-binding motif"/>
    <property type="match status" value="1"/>
</dbReference>
<dbReference type="SMART" id="SM00363">
    <property type="entry name" value="S4"/>
    <property type="match status" value="1"/>
</dbReference>
<dbReference type="STRING" id="119206.AWM72_01170"/>
<dbReference type="GO" id="GO:0120159">
    <property type="term" value="F:rRNA pseudouridine synthase activity"/>
    <property type="evidence" value="ECO:0007669"/>
    <property type="project" value="UniProtKB-ARBA"/>
</dbReference>
<dbReference type="FunFam" id="3.30.70.580:FF:000005">
    <property type="entry name" value="Pseudouridine synthase"/>
    <property type="match status" value="1"/>
</dbReference>